<comment type="caution">
    <text evidence="2">The sequence shown here is derived from an EMBL/GenBank/DDBJ whole genome shotgun (WGS) entry which is preliminary data.</text>
</comment>
<dbReference type="NCBIfam" id="TIGR02401">
    <property type="entry name" value="trehalose_TreY"/>
    <property type="match status" value="1"/>
</dbReference>
<dbReference type="Proteomes" id="UP001501195">
    <property type="component" value="Unassembled WGS sequence"/>
</dbReference>
<dbReference type="Pfam" id="PF00128">
    <property type="entry name" value="Alpha-amylase"/>
    <property type="match status" value="1"/>
</dbReference>
<evidence type="ECO:0000259" key="1">
    <source>
        <dbReference type="SMART" id="SM00642"/>
    </source>
</evidence>
<proteinExistence type="predicted"/>
<dbReference type="Gene3D" id="1.10.150.200">
    <property type="entry name" value="Maltooligosyl trehalose synthase, domain 3"/>
    <property type="match status" value="1"/>
</dbReference>
<dbReference type="Gene3D" id="3.30.1590.10">
    <property type="entry name" value="Maltooligosyl trehalose synthase, domain 2"/>
    <property type="match status" value="1"/>
</dbReference>
<dbReference type="Gene3D" id="1.10.10.470">
    <property type="entry name" value="Maltooligosyl trehalose synthase, domain 4"/>
    <property type="match status" value="1"/>
</dbReference>
<accession>A0ABP9I1F4</accession>
<evidence type="ECO:0000313" key="3">
    <source>
        <dbReference type="Proteomes" id="UP001501195"/>
    </source>
</evidence>
<gene>
    <name evidence="2" type="primary">treY</name>
    <name evidence="2" type="ORF">GCM10023225_24950</name>
</gene>
<dbReference type="InterPro" id="IPR006047">
    <property type="entry name" value="GH13_cat_dom"/>
</dbReference>
<dbReference type="EMBL" id="BAABIL010000391">
    <property type="protein sequence ID" value="GAA4985040.1"/>
    <property type="molecule type" value="Genomic_DNA"/>
</dbReference>
<feature type="domain" description="Glycosyl hydrolase family 13 catalytic" evidence="1">
    <location>
        <begin position="12"/>
        <end position="714"/>
    </location>
</feature>
<keyword evidence="3" id="KW-1185">Reference proteome</keyword>
<dbReference type="InterPro" id="IPR013797">
    <property type="entry name" value="Maltooligo_trehalose_synth_4"/>
</dbReference>
<dbReference type="SMART" id="SM00642">
    <property type="entry name" value="Aamy"/>
    <property type="match status" value="1"/>
</dbReference>
<dbReference type="PANTHER" id="PTHR10357">
    <property type="entry name" value="ALPHA-AMYLASE FAMILY MEMBER"/>
    <property type="match status" value="1"/>
</dbReference>
<evidence type="ECO:0000313" key="2">
    <source>
        <dbReference type="EMBL" id="GAA4985040.1"/>
    </source>
</evidence>
<dbReference type="RefSeq" id="WP_345712921.1">
    <property type="nucleotide sequence ID" value="NZ_BAABIL010000391.1"/>
</dbReference>
<dbReference type="PANTHER" id="PTHR10357:SF216">
    <property type="entry name" value="MALTOOLIGOSYL TREHALOSE SYNTHASE-RELATED"/>
    <property type="match status" value="1"/>
</dbReference>
<sequence>MSAPGGRRPGVPTGTYRFQVQRAFTFDDAAARVGYLDALGVSHAYLSPVLTATEGSTHGYDVVDHSRLSPDAGGREAFDRLSAALRERGLAAVADVVPNHMAVPTPASANRQLWSVMREGPHSPFAKWFDVDWSVPDRALLVPVLGGRIGQVLAAGELSLDTGGEEPLLRYYDHVFPVRPGTGHLPLPQLVDRQWYRLAHWRVADEELNYRRFFDVDTLAAIRVEDEEVFSASHALLLELLHGGQLDGLRIDHPDGLADPAGYLRRLRAATDRGDGGAWVVVEKILEGEETLGEDWACDGTTGYDALHVVAGLFLDPAGAAPLLAHYTTLTGDTADFEEVVDRAKREVVEHGLYAEVHRLVDLLVEICHADVDLRDHTRRGLHESVVELLVAMDRYRAYVVPGEPAPAESVEVLRAAAERARRHLPAERHDTLDVVVELALGRGIPDAAGDGAAAADKRAEFVVRFQQTCGPVMAKGVEDTAFYRWFRLSSLNEVGGDPARFGVAPEEFHAFGSRLARDWPATMTTLSTHDTKRSEDVRAQLSGLSERHEEWHAALARWREAAGAHREAELDARTEVLIWQTVVGTWGRGGPISPERLVAYLEKATREAKEHTTWTAQVEAYEHAVRRFAEGVLADADIMAQVGAFVAALAPSTRTAVLGQKLLQLLMPGVPDVYQGTELVDLSLVDPDNRRPVDYAERERRLAALDAGGTPADLDDEKLLVVSRALRLRRQHPGWFGRESTYGPVPTSTGNAVALARGDASGAHVVAVATRLPVALERNGGWGEHSIALPEGSWRCLLSGTRAHGTTGLAALLADLPVALLVRED</sequence>
<dbReference type="CDD" id="cd11336">
    <property type="entry name" value="AmyAc_MTSase"/>
    <property type="match status" value="1"/>
</dbReference>
<dbReference type="InterPro" id="IPR017853">
    <property type="entry name" value="GH"/>
</dbReference>
<dbReference type="Gene3D" id="3.20.20.80">
    <property type="entry name" value="Glycosidases"/>
    <property type="match status" value="1"/>
</dbReference>
<reference evidence="3" key="1">
    <citation type="journal article" date="2019" name="Int. J. Syst. Evol. Microbiol.">
        <title>The Global Catalogue of Microorganisms (GCM) 10K type strain sequencing project: providing services to taxonomists for standard genome sequencing and annotation.</title>
        <authorList>
            <consortium name="The Broad Institute Genomics Platform"/>
            <consortium name="The Broad Institute Genome Sequencing Center for Infectious Disease"/>
            <person name="Wu L."/>
            <person name="Ma J."/>
        </authorList>
    </citation>
    <scope>NUCLEOTIDE SEQUENCE [LARGE SCALE GENOMIC DNA]</scope>
    <source>
        <strain evidence="3">JCM 18126</strain>
    </source>
</reference>
<organism evidence="2 3">
    <name type="scientific">Kineococcus glutinatus</name>
    <dbReference type="NCBI Taxonomy" id="1070872"/>
    <lineage>
        <taxon>Bacteria</taxon>
        <taxon>Bacillati</taxon>
        <taxon>Actinomycetota</taxon>
        <taxon>Actinomycetes</taxon>
        <taxon>Kineosporiales</taxon>
        <taxon>Kineosporiaceae</taxon>
        <taxon>Kineococcus</taxon>
    </lineage>
</organism>
<dbReference type="InterPro" id="IPR012767">
    <property type="entry name" value="Trehalose_TreY"/>
</dbReference>
<protein>
    <submittedName>
        <fullName evidence="2">Malto-oligosyltrehalose synthase</fullName>
    </submittedName>
</protein>
<name>A0ABP9I1F4_9ACTN</name>
<dbReference type="SUPFAM" id="SSF51445">
    <property type="entry name" value="(Trans)glycosidases"/>
    <property type="match status" value="1"/>
</dbReference>